<evidence type="ECO:0000313" key="2">
    <source>
        <dbReference type="Proteomes" id="UP000489600"/>
    </source>
</evidence>
<accession>A0A565C3F1</accession>
<sequence length="188" mass="21733">MDFSWRLIVQVLLLPSDVEIYPNLLALVLRQRNIVCWAVALTRQLEAFLKKYGLLDYSYSLPIQVAINLLPWNRRGEHGYLIDIYHAIPIFAHVGTVLEEERPLTFSVVDVSHPTDLPHAQRFLCRGMKVHFLSTFKKTRGREVMFEQLLRRLVKRSPITVWIPMTASNSSLQGKEIYNPSSEELEGS</sequence>
<evidence type="ECO:0000313" key="1">
    <source>
        <dbReference type="EMBL" id="VVB08171.1"/>
    </source>
</evidence>
<organism evidence="1 2">
    <name type="scientific">Arabis nemorensis</name>
    <dbReference type="NCBI Taxonomy" id="586526"/>
    <lineage>
        <taxon>Eukaryota</taxon>
        <taxon>Viridiplantae</taxon>
        <taxon>Streptophyta</taxon>
        <taxon>Embryophyta</taxon>
        <taxon>Tracheophyta</taxon>
        <taxon>Spermatophyta</taxon>
        <taxon>Magnoliopsida</taxon>
        <taxon>eudicotyledons</taxon>
        <taxon>Gunneridae</taxon>
        <taxon>Pentapetalae</taxon>
        <taxon>rosids</taxon>
        <taxon>malvids</taxon>
        <taxon>Brassicales</taxon>
        <taxon>Brassicaceae</taxon>
        <taxon>Arabideae</taxon>
        <taxon>Arabis</taxon>
    </lineage>
</organism>
<dbReference type="AlphaFoldDB" id="A0A565C3F1"/>
<gene>
    <name evidence="1" type="ORF">ANE_LOCUS18615</name>
</gene>
<comment type="caution">
    <text evidence="1">The sequence shown here is derived from an EMBL/GenBank/DDBJ whole genome shotgun (WGS) entry which is preliminary data.</text>
</comment>
<proteinExistence type="predicted"/>
<reference evidence="1" key="1">
    <citation type="submission" date="2019-07" db="EMBL/GenBank/DDBJ databases">
        <authorList>
            <person name="Dittberner H."/>
        </authorList>
    </citation>
    <scope>NUCLEOTIDE SEQUENCE [LARGE SCALE GENOMIC DNA]</scope>
</reference>
<keyword evidence="2" id="KW-1185">Reference proteome</keyword>
<protein>
    <submittedName>
        <fullName evidence="1">Uncharacterized protein</fullName>
    </submittedName>
</protein>
<dbReference type="InterPro" id="IPR038765">
    <property type="entry name" value="Papain-like_cys_pep_sf"/>
</dbReference>
<name>A0A565C3F1_9BRAS</name>
<dbReference type="EMBL" id="CABITT030000006">
    <property type="protein sequence ID" value="VVB08171.1"/>
    <property type="molecule type" value="Genomic_DNA"/>
</dbReference>
<dbReference type="SUPFAM" id="SSF54001">
    <property type="entry name" value="Cysteine proteinases"/>
    <property type="match status" value="1"/>
</dbReference>
<dbReference type="Proteomes" id="UP000489600">
    <property type="component" value="Unassembled WGS sequence"/>
</dbReference>